<comment type="caution">
    <text evidence="1">The sequence shown here is derived from an EMBL/GenBank/DDBJ whole genome shotgun (WGS) entry which is preliminary data.</text>
</comment>
<accession>A0ACC1Y9D3</accession>
<keyword evidence="1" id="KW-0675">Receptor</keyword>
<dbReference type="Proteomes" id="UP001164539">
    <property type="component" value="Chromosome 4"/>
</dbReference>
<sequence>MALEMSTRICYSAHSLSIILFCVTLMQVEIFASSTNALQERDLLALQAFRSMITHDPEGILNSWNDSRHFCEWEGIKCSRRHRRVTVLDLNSRGLIGSLSPHIGSLSFLTEMDLSRNTIKGEIPHEFGRLFRLESLDLSNNSLVGEIPANLSYCSRLTRILLGRNKLVGNIPTEFVSLNNLKILAIHWNNLTGGIPPFLGNITSLEIISLASNAFTGNIPDSLGQLKQLTSLGLAANNLSGTVPPSIYNLSFLANFSLARNQLHGSLPPNFGLTLPNLQLIQIGENFFGGSIPVSLSNASKLRVIEMYDNSFSGKLSVDFRSIEHLSKLNVGANNLGTGEDDEMSFMNSLVNCSNLHTLAIDVNLFRGALPHSIVNLSSQLQHLIIGLNHIYGSIPSGISNIVNLEFLDMHNNHITGTIPNEMGKFQNLRWLVLAGNNFSGEIPSSVGNLTALDKLFLGNNKLSGAIPSSLGKLERLTVLELSENELGGTIPEEIFNITFLSTGLYLEQNQLVGSIPPNIGNLRDRRAKQKLHSGSTLENVLLRVSYESLVKATDGFSSTNLLGVGSFSSVDKGNLDQDETVAAIKVLNLQRRGSLKSFMAECKALRNIRHRNLVKIITSCSSIDFEGNDFKALVYEYMPNGSLEKWLHPALEIENEEVEVQNLSLLQRISIAIDVASAIEYLHHHCEEPVLHCDLKPSNVLLDGDMIAHVGDFGLVRFQPEISNPDQSSSVGVRGTIGYTAPEYGLGSEVSTNGDVYSYGILLLEMIQTLRTEVSGTRKQNQTNQNRTPEVHGLASSLQDQHKELSFIDETKRLQGITCGRRHRRVTILDMNSRGLIGSLSPHLRNLSFLREMDLSNNSIRGEIPHEFCRLIRLEAIYLFNNSLVGKIPANLSYCSSLLALSLGRNKLIGNIPTEFVSLYNLKLLALHWNNLTGGTPLGNITSLVAISLAYNPFGGNIPDSLGRLKELKSFGLGGNDLSGTIPPSIYNLSLLSNFSVSQNQLHGSLPPTLGLTLPNLQQFQISENFFSGSIPMSLSNASKLGFIEMFGVNQFRGASPRSIANLSSQLERLIIDRNQLYGSIPSGIGNLVNLYLLGMERNKFTGTIPVEMGKLQNLQWMALHDNQLSGEIPSSLANLSLLSEHHLNTNKLSGVIPSVLEKLKQLQILHLFQNNLSGTIPEEIFDITFLSVSLNLAQNHLVGSISPKIGYLRALRRFDVSINNLSGEIPSELGFCSSLELIYMEGNFFQGSIPSSLSSLRVAGNNRLCGGIAELQLPKCISRKRMISRKLKILISIPSAFSGLGMALTFIFCWLKMRRVLAVYKGVFDQDGNVAVKILNLQRHGASKSFMAECKSLRNVRHRNLVKIITSCSSIDYQGNDFKALVYEYMSNGSLEKWLHPDPVPQAEGEIEIQNLTLLQRISIAIDVASATDYLHHYYQEPILHCDVKPSNVLLDSDMTAHVGDFGLARFRPEVSNATQSSSVGVKGTIGYPAPEYGPGSEVSTNGEVYSYGILLLEMVTRKKTHRSYV</sequence>
<organism evidence="1 2">
    <name type="scientific">Melia azedarach</name>
    <name type="common">Chinaberry tree</name>
    <dbReference type="NCBI Taxonomy" id="155640"/>
    <lineage>
        <taxon>Eukaryota</taxon>
        <taxon>Viridiplantae</taxon>
        <taxon>Streptophyta</taxon>
        <taxon>Embryophyta</taxon>
        <taxon>Tracheophyta</taxon>
        <taxon>Spermatophyta</taxon>
        <taxon>Magnoliopsida</taxon>
        <taxon>eudicotyledons</taxon>
        <taxon>Gunneridae</taxon>
        <taxon>Pentapetalae</taxon>
        <taxon>rosids</taxon>
        <taxon>malvids</taxon>
        <taxon>Sapindales</taxon>
        <taxon>Meliaceae</taxon>
        <taxon>Melia</taxon>
    </lineage>
</organism>
<protein>
    <submittedName>
        <fullName evidence="1">Receptor-kinase</fullName>
    </submittedName>
</protein>
<gene>
    <name evidence="1" type="ORF">OWV82_007929</name>
</gene>
<evidence type="ECO:0000313" key="2">
    <source>
        <dbReference type="Proteomes" id="UP001164539"/>
    </source>
</evidence>
<proteinExistence type="predicted"/>
<name>A0ACC1Y9D3_MELAZ</name>
<reference evidence="1 2" key="1">
    <citation type="journal article" date="2023" name="Science">
        <title>Complex scaffold remodeling in plant triterpene biosynthesis.</title>
        <authorList>
            <person name="De La Pena R."/>
            <person name="Hodgson H."/>
            <person name="Liu J.C."/>
            <person name="Stephenson M.J."/>
            <person name="Martin A.C."/>
            <person name="Owen C."/>
            <person name="Harkess A."/>
            <person name="Leebens-Mack J."/>
            <person name="Jimenez L.E."/>
            <person name="Osbourn A."/>
            <person name="Sattely E.S."/>
        </authorList>
    </citation>
    <scope>NUCLEOTIDE SEQUENCE [LARGE SCALE GENOMIC DNA]</scope>
    <source>
        <strain evidence="2">cv. JPN11</strain>
        <tissue evidence="1">Leaf</tissue>
    </source>
</reference>
<evidence type="ECO:0000313" key="1">
    <source>
        <dbReference type="EMBL" id="KAJ4720033.1"/>
    </source>
</evidence>
<keyword evidence="2" id="KW-1185">Reference proteome</keyword>
<dbReference type="EMBL" id="CM051397">
    <property type="protein sequence ID" value="KAJ4720033.1"/>
    <property type="molecule type" value="Genomic_DNA"/>
</dbReference>